<name>C4JVI1_UNCRE</name>
<dbReference type="InterPro" id="IPR003593">
    <property type="entry name" value="AAA+_ATPase"/>
</dbReference>
<dbReference type="OrthoDB" id="10251412at2759"/>
<evidence type="ECO:0000256" key="8">
    <source>
        <dbReference type="ARBA" id="ARBA00022989"/>
    </source>
</evidence>
<evidence type="ECO:0000256" key="2">
    <source>
        <dbReference type="ARBA" id="ARBA00007448"/>
    </source>
</evidence>
<keyword evidence="7 12" id="KW-0067">ATP-binding</keyword>
<keyword evidence="9" id="KW-0496">Mitochondrion</keyword>
<sequence>MASSSSSGPPPDMLLEALIPGYSLFSRMVSLYTGIDISLYSVYILLFATLLAFALFVVPVLLDHLRQFLLFFAASLEVKYHDPLYRQILQWVSDHDSLSRTRHSIAGIRTSYKYDDEEMEKKAEEEKVTAQDQVDSNSPRFWQQLSYMNRVKPIRCTPTQEKLHVFTYKGSLVALHRDPQPSRYNSDLAHAESLRFYAAPWNQRRLRELLYEIQELSLQRECNHVTVHRGRSVGDEMFWESGPSMLPRDLSTVILDEKIKTAVVNDIKIFLSPKSRNWYRSRCYPYRRGFLFHGPPGTGKSSMCFAIASLLRLDIYTVSFNSKNLDEDTLASLLQELPKRCVLLIEDIDSAGIKKRSYDEDEESSVDGRDRGSGRRGISLSALLNAIDGVGAQEGRILIMTTNHKNVLDAALLRPGRVDMEVSFGYAEEPIIQKLFLAFYGIPDDGQRTESSLSVKSSRSDNDDADFVTEHDESKIRSLAVQFAKQVPAGEFTPAEIQNYFFIHRETPDAAVAGVSQWVKSKQEPGNRAEEESESDAL</sequence>
<reference evidence="17" key="1">
    <citation type="journal article" date="2009" name="Genome Res.">
        <title>Comparative genomic analyses of the human fungal pathogens Coccidioides and their relatives.</title>
        <authorList>
            <person name="Sharpton T.J."/>
            <person name="Stajich J.E."/>
            <person name="Rounsley S.D."/>
            <person name="Gardner M.J."/>
            <person name="Wortman J.R."/>
            <person name="Jordar V.S."/>
            <person name="Maiti R."/>
            <person name="Kodira C.D."/>
            <person name="Neafsey D.E."/>
            <person name="Zeng Q."/>
            <person name="Hung C.-Y."/>
            <person name="McMahan C."/>
            <person name="Muszewska A."/>
            <person name="Grynberg M."/>
            <person name="Mandel M.A."/>
            <person name="Kellner E.M."/>
            <person name="Barker B.M."/>
            <person name="Galgiani J.N."/>
            <person name="Orbach M.J."/>
            <person name="Kirkland T.N."/>
            <person name="Cole G.T."/>
            <person name="Henn M.R."/>
            <person name="Birren B.W."/>
            <person name="Taylor J.W."/>
        </authorList>
    </citation>
    <scope>NUCLEOTIDE SEQUENCE [LARGE SCALE GENOMIC DNA]</scope>
    <source>
        <strain evidence="17">UAMH 1704</strain>
    </source>
</reference>
<protein>
    <recommendedName>
        <fullName evidence="18">AAA+ ATPase domain-containing protein</fullName>
    </recommendedName>
</protein>
<dbReference type="GO" id="GO:0005743">
    <property type="term" value="C:mitochondrial inner membrane"/>
    <property type="evidence" value="ECO:0007669"/>
    <property type="project" value="UniProtKB-SubCell"/>
</dbReference>
<dbReference type="Pfam" id="PF08740">
    <property type="entry name" value="BCS1_N"/>
    <property type="match status" value="1"/>
</dbReference>
<dbReference type="VEuPathDB" id="FungiDB:UREG_06573"/>
<dbReference type="eggNOG" id="KOG0743">
    <property type="taxonomic scope" value="Eukaryota"/>
</dbReference>
<dbReference type="InterPro" id="IPR050747">
    <property type="entry name" value="Mitochondrial_chaperone_BCS1"/>
</dbReference>
<evidence type="ECO:0000313" key="16">
    <source>
        <dbReference type="EMBL" id="EEP81708.1"/>
    </source>
</evidence>
<dbReference type="KEGG" id="ure:UREG_06573"/>
<evidence type="ECO:0000256" key="3">
    <source>
        <dbReference type="ARBA" id="ARBA00022692"/>
    </source>
</evidence>
<dbReference type="GeneID" id="8438402"/>
<dbReference type="AlphaFoldDB" id="C4JVI1"/>
<dbReference type="InterPro" id="IPR003959">
    <property type="entry name" value="ATPase_AAA_core"/>
</dbReference>
<dbReference type="PROSITE" id="PS00674">
    <property type="entry name" value="AAA"/>
    <property type="match status" value="1"/>
</dbReference>
<evidence type="ECO:0000259" key="14">
    <source>
        <dbReference type="SMART" id="SM00382"/>
    </source>
</evidence>
<accession>C4JVI1</accession>
<evidence type="ECO:0000256" key="12">
    <source>
        <dbReference type="RuleBase" id="RU003651"/>
    </source>
</evidence>
<dbReference type="STRING" id="336963.C4JVI1"/>
<dbReference type="InterPro" id="IPR027417">
    <property type="entry name" value="P-loop_NTPase"/>
</dbReference>
<evidence type="ECO:0000313" key="17">
    <source>
        <dbReference type="Proteomes" id="UP000002058"/>
    </source>
</evidence>
<dbReference type="RefSeq" id="XP_002583606.1">
    <property type="nucleotide sequence ID" value="XM_002583560.1"/>
</dbReference>
<dbReference type="InterPro" id="IPR014851">
    <property type="entry name" value="BCS1_N"/>
</dbReference>
<dbReference type="SMART" id="SM01024">
    <property type="entry name" value="BCS1_N"/>
    <property type="match status" value="1"/>
</dbReference>
<evidence type="ECO:0000256" key="5">
    <source>
        <dbReference type="ARBA" id="ARBA00022792"/>
    </source>
</evidence>
<feature type="transmembrane region" description="Helical" evidence="13">
    <location>
        <begin position="37"/>
        <end position="62"/>
    </location>
</feature>
<keyword evidence="3 13" id="KW-0812">Transmembrane</keyword>
<dbReference type="GO" id="GO:0005524">
    <property type="term" value="F:ATP binding"/>
    <property type="evidence" value="ECO:0007669"/>
    <property type="project" value="UniProtKB-KW"/>
</dbReference>
<evidence type="ECO:0000256" key="13">
    <source>
        <dbReference type="SAM" id="Phobius"/>
    </source>
</evidence>
<evidence type="ECO:0000256" key="7">
    <source>
        <dbReference type="ARBA" id="ARBA00022840"/>
    </source>
</evidence>
<dbReference type="InterPro" id="IPR003960">
    <property type="entry name" value="ATPase_AAA_CS"/>
</dbReference>
<dbReference type="EMBL" id="CH476618">
    <property type="protein sequence ID" value="EEP81708.1"/>
    <property type="molecule type" value="Genomic_DNA"/>
</dbReference>
<keyword evidence="17" id="KW-1185">Reference proteome</keyword>
<evidence type="ECO:0000256" key="1">
    <source>
        <dbReference type="ARBA" id="ARBA00004434"/>
    </source>
</evidence>
<dbReference type="Gene3D" id="3.40.50.300">
    <property type="entry name" value="P-loop containing nucleotide triphosphate hydrolases"/>
    <property type="match status" value="1"/>
</dbReference>
<dbReference type="SMART" id="SM00382">
    <property type="entry name" value="AAA"/>
    <property type="match status" value="1"/>
</dbReference>
<dbReference type="Pfam" id="PF00004">
    <property type="entry name" value="AAA"/>
    <property type="match status" value="1"/>
</dbReference>
<evidence type="ECO:0000259" key="15">
    <source>
        <dbReference type="SMART" id="SM01024"/>
    </source>
</evidence>
<evidence type="ECO:0000256" key="4">
    <source>
        <dbReference type="ARBA" id="ARBA00022741"/>
    </source>
</evidence>
<proteinExistence type="inferred from homology"/>
<keyword evidence="4 12" id="KW-0547">Nucleotide-binding</keyword>
<keyword evidence="8 13" id="KW-1133">Transmembrane helix</keyword>
<keyword evidence="5" id="KW-0999">Mitochondrion inner membrane</keyword>
<dbReference type="SUPFAM" id="SSF52540">
    <property type="entry name" value="P-loop containing nucleoside triphosphate hydrolases"/>
    <property type="match status" value="1"/>
</dbReference>
<dbReference type="HOGENOM" id="CLU_010189_4_2_1"/>
<dbReference type="PANTHER" id="PTHR23070">
    <property type="entry name" value="BCS1 AAA-TYPE ATPASE"/>
    <property type="match status" value="1"/>
</dbReference>
<dbReference type="InterPro" id="IPR057495">
    <property type="entry name" value="AAA_lid_BCS1"/>
</dbReference>
<comment type="similarity">
    <text evidence="2">Belongs to the AAA ATPase family. BCS1 subfamily.</text>
</comment>
<feature type="domain" description="AAA+ ATPase" evidence="14">
    <location>
        <begin position="286"/>
        <end position="428"/>
    </location>
</feature>
<dbReference type="Pfam" id="PF25426">
    <property type="entry name" value="AAA_lid_BCS1"/>
    <property type="match status" value="1"/>
</dbReference>
<feature type="domain" description="BCS1 N-terminal" evidence="15">
    <location>
        <begin position="45"/>
        <end position="253"/>
    </location>
</feature>
<evidence type="ECO:0000256" key="6">
    <source>
        <dbReference type="ARBA" id="ARBA00022801"/>
    </source>
</evidence>
<dbReference type="OMA" id="YCLSLND"/>
<keyword evidence="6" id="KW-0378">Hydrolase</keyword>
<evidence type="ECO:0000256" key="10">
    <source>
        <dbReference type="ARBA" id="ARBA00023136"/>
    </source>
</evidence>
<evidence type="ECO:0000256" key="9">
    <source>
        <dbReference type="ARBA" id="ARBA00023128"/>
    </source>
</evidence>
<dbReference type="GO" id="GO:0016887">
    <property type="term" value="F:ATP hydrolysis activity"/>
    <property type="evidence" value="ECO:0007669"/>
    <property type="project" value="InterPro"/>
</dbReference>
<evidence type="ECO:0000256" key="11">
    <source>
        <dbReference type="ARBA" id="ARBA00048778"/>
    </source>
</evidence>
<gene>
    <name evidence="16" type="ORF">UREG_06573</name>
</gene>
<comment type="subcellular location">
    <subcellularLocation>
        <location evidence="1">Mitochondrion inner membrane</location>
        <topology evidence="1">Single-pass membrane protein</topology>
    </subcellularLocation>
</comment>
<organism evidence="16 17">
    <name type="scientific">Uncinocarpus reesii (strain UAMH 1704)</name>
    <dbReference type="NCBI Taxonomy" id="336963"/>
    <lineage>
        <taxon>Eukaryota</taxon>
        <taxon>Fungi</taxon>
        <taxon>Dikarya</taxon>
        <taxon>Ascomycota</taxon>
        <taxon>Pezizomycotina</taxon>
        <taxon>Eurotiomycetes</taxon>
        <taxon>Eurotiomycetidae</taxon>
        <taxon>Onygenales</taxon>
        <taxon>Onygenaceae</taxon>
        <taxon>Uncinocarpus</taxon>
    </lineage>
</organism>
<dbReference type="Proteomes" id="UP000002058">
    <property type="component" value="Unassembled WGS sequence"/>
</dbReference>
<keyword evidence="10 13" id="KW-0472">Membrane</keyword>
<comment type="catalytic activity">
    <reaction evidence="11">
        <text>ATP + H2O = ADP + phosphate + H(+)</text>
        <dbReference type="Rhea" id="RHEA:13065"/>
        <dbReference type="ChEBI" id="CHEBI:15377"/>
        <dbReference type="ChEBI" id="CHEBI:15378"/>
        <dbReference type="ChEBI" id="CHEBI:30616"/>
        <dbReference type="ChEBI" id="CHEBI:43474"/>
        <dbReference type="ChEBI" id="CHEBI:456216"/>
    </reaction>
    <physiologicalReaction direction="left-to-right" evidence="11">
        <dbReference type="Rhea" id="RHEA:13066"/>
    </physiologicalReaction>
</comment>
<evidence type="ECO:0008006" key="18">
    <source>
        <dbReference type="Google" id="ProtNLM"/>
    </source>
</evidence>
<dbReference type="InParanoid" id="C4JVI1"/>